<accession>A0A346Y4Z2</accession>
<dbReference type="KEGG" id="euz:DVS28_a4882"/>
<evidence type="ECO:0008006" key="4">
    <source>
        <dbReference type="Google" id="ProtNLM"/>
    </source>
</evidence>
<feature type="region of interest" description="Disordered" evidence="1">
    <location>
        <begin position="47"/>
        <end position="75"/>
    </location>
</feature>
<evidence type="ECO:0000313" key="3">
    <source>
        <dbReference type="Proteomes" id="UP000264006"/>
    </source>
</evidence>
<name>A0A346Y4Z2_9ACTN</name>
<feature type="region of interest" description="Disordered" evidence="1">
    <location>
        <begin position="1"/>
        <end position="21"/>
    </location>
</feature>
<organism evidence="2 3">
    <name type="scientific">Euzebya pacifica</name>
    <dbReference type="NCBI Taxonomy" id="1608957"/>
    <lineage>
        <taxon>Bacteria</taxon>
        <taxon>Bacillati</taxon>
        <taxon>Actinomycetota</taxon>
        <taxon>Nitriliruptoria</taxon>
        <taxon>Euzebyales</taxon>
    </lineage>
</organism>
<dbReference type="Pfam" id="PF12277">
    <property type="entry name" value="DUF3618"/>
    <property type="match status" value="1"/>
</dbReference>
<gene>
    <name evidence="2" type="ORF">DVS28_a4882</name>
</gene>
<dbReference type="EMBL" id="CP031165">
    <property type="protein sequence ID" value="AXV09539.1"/>
    <property type="molecule type" value="Genomic_DNA"/>
</dbReference>
<dbReference type="InterPro" id="IPR022062">
    <property type="entry name" value="DUF3618"/>
</dbReference>
<dbReference type="Proteomes" id="UP000264006">
    <property type="component" value="Chromosome"/>
</dbReference>
<reference evidence="2 3" key="1">
    <citation type="submission" date="2018-09" db="EMBL/GenBank/DDBJ databases">
        <title>Complete genome sequence of Euzebya sp. DY32-46 isolated from seawater of Pacific Ocean.</title>
        <authorList>
            <person name="Xu L."/>
            <person name="Wu Y.-H."/>
            <person name="Xu X.-W."/>
        </authorList>
    </citation>
    <scope>NUCLEOTIDE SEQUENCE [LARGE SCALE GENOMIC DNA]</scope>
    <source>
        <strain evidence="2 3">DY32-46</strain>
    </source>
</reference>
<protein>
    <recommendedName>
        <fullName evidence="4">DUF3618 domain-containing protein</fullName>
    </recommendedName>
</protein>
<evidence type="ECO:0000313" key="2">
    <source>
        <dbReference type="EMBL" id="AXV09539.1"/>
    </source>
</evidence>
<evidence type="ECO:0000256" key="1">
    <source>
        <dbReference type="SAM" id="MobiDB-lite"/>
    </source>
</evidence>
<keyword evidence="3" id="KW-1185">Reference proteome</keyword>
<proteinExistence type="predicted"/>
<feature type="compositionally biased region" description="Polar residues" evidence="1">
    <location>
        <begin position="1"/>
        <end position="14"/>
    </location>
</feature>
<dbReference type="AlphaFoldDB" id="A0A346Y4Z2"/>
<sequence length="113" mass="12682">MNTDATATNGTPTSPDGLEHEIERTREDLVGTVDAIVERVHPKEVADRNAEQLKRDAQRALEQAQEQASDLQDRASTFVEENPDRAKNYAIGAGLVLALLFLRRRRRRTRTDG</sequence>
<dbReference type="RefSeq" id="WP_114593706.1">
    <property type="nucleotide sequence ID" value="NZ_CP031165.1"/>
</dbReference>
<dbReference type="OrthoDB" id="3218417at2"/>
<feature type="compositionally biased region" description="Basic and acidic residues" evidence="1">
    <location>
        <begin position="47"/>
        <end position="59"/>
    </location>
</feature>